<protein>
    <recommendedName>
        <fullName evidence="3">M23ase beta-sheet core domain-containing protein</fullName>
    </recommendedName>
</protein>
<dbReference type="PANTHER" id="PTHR21666">
    <property type="entry name" value="PEPTIDASE-RELATED"/>
    <property type="match status" value="1"/>
</dbReference>
<accession>A0ABR4YJY6</accession>
<comment type="caution">
    <text evidence="4">The sequence shown here is derived from an EMBL/GenBank/DDBJ whole genome shotgun (WGS) entry which is preliminary data.</text>
</comment>
<dbReference type="Pfam" id="PF01551">
    <property type="entry name" value="Peptidase_M23"/>
    <property type="match status" value="1"/>
</dbReference>
<evidence type="ECO:0000259" key="3">
    <source>
        <dbReference type="Pfam" id="PF01551"/>
    </source>
</evidence>
<evidence type="ECO:0000256" key="2">
    <source>
        <dbReference type="SAM" id="Phobius"/>
    </source>
</evidence>
<dbReference type="SUPFAM" id="SSF51261">
    <property type="entry name" value="Duplicated hybrid motif"/>
    <property type="match status" value="1"/>
</dbReference>
<dbReference type="InterPro" id="IPR050570">
    <property type="entry name" value="Cell_wall_metabolism_enzyme"/>
</dbReference>
<dbReference type="InterPro" id="IPR011055">
    <property type="entry name" value="Dup_hybrid_motif"/>
</dbReference>
<keyword evidence="5" id="KW-1185">Reference proteome</keyword>
<reference evidence="4 5" key="1">
    <citation type="submission" date="2014-09" db="EMBL/GenBank/DDBJ databases">
        <title>Alistipes sp. 627, sp. nov., a novel member of the family Rikenellaceae isolated from human faeces.</title>
        <authorList>
            <person name="Shkoporov A.N."/>
            <person name="Chaplin A.V."/>
            <person name="Motuzova O.V."/>
            <person name="Kafarskaia L.I."/>
            <person name="Khokhlova E.V."/>
            <person name="Efimov B.A."/>
        </authorList>
    </citation>
    <scope>NUCLEOTIDE SEQUENCE [LARGE SCALE GENOMIC DNA]</scope>
    <source>
        <strain evidence="4 5">627</strain>
    </source>
</reference>
<evidence type="ECO:0000256" key="1">
    <source>
        <dbReference type="ARBA" id="ARBA00022729"/>
    </source>
</evidence>
<keyword evidence="2" id="KW-1133">Transmembrane helix</keyword>
<dbReference type="EMBL" id="JRGF01000003">
    <property type="protein sequence ID" value="KHE42565.1"/>
    <property type="molecule type" value="Genomic_DNA"/>
</dbReference>
<dbReference type="Proteomes" id="UP000030889">
    <property type="component" value="Unassembled WGS sequence"/>
</dbReference>
<gene>
    <name evidence="4" type="ORF">LG35_02945</name>
</gene>
<dbReference type="Gene3D" id="2.70.70.10">
    <property type="entry name" value="Glucose Permease (Domain IIA)"/>
    <property type="match status" value="1"/>
</dbReference>
<feature type="transmembrane region" description="Helical" evidence="2">
    <location>
        <begin position="40"/>
        <end position="60"/>
    </location>
</feature>
<sequence>MRTGLGYLLRNFTKKHRVSVRDRELEREVWYMYISPMRMVLAVLGVLLVMFAVVVTAVVYTPILDTLPGYPGKKAREILLANIERIDSLEYSLRIMQAYSDNVALIMEGKTPLADRPTDRDDTPASEKALVPPSAADSLLRAQLEGDGRFALVNATVTPSGAVVRRMEFIAPVKGEVISRFDPGRNMFGTGIVPDGAQQVVAAQAGTVVMSQWTPEDGNTIQIQHGDNYLSFYKHNSQLLKRVGDRVETGEVIGYVEPGVVDNATRPSGEFIFELWADGHPADPEKYVIFQ</sequence>
<organism evidence="4 5">
    <name type="scientific">Alistipes inops</name>
    <dbReference type="NCBI Taxonomy" id="1501391"/>
    <lineage>
        <taxon>Bacteria</taxon>
        <taxon>Pseudomonadati</taxon>
        <taxon>Bacteroidota</taxon>
        <taxon>Bacteroidia</taxon>
        <taxon>Bacteroidales</taxon>
        <taxon>Rikenellaceae</taxon>
        <taxon>Alistipes</taxon>
    </lineage>
</organism>
<keyword evidence="1" id="KW-0732">Signal</keyword>
<keyword evidence="2" id="KW-0472">Membrane</keyword>
<dbReference type="PANTHER" id="PTHR21666:SF289">
    <property type="entry name" value="L-ALA--D-GLU ENDOPEPTIDASE"/>
    <property type="match status" value="1"/>
</dbReference>
<dbReference type="InterPro" id="IPR016047">
    <property type="entry name" value="M23ase_b-sheet_dom"/>
</dbReference>
<evidence type="ECO:0000313" key="5">
    <source>
        <dbReference type="Proteomes" id="UP000030889"/>
    </source>
</evidence>
<keyword evidence="2" id="KW-0812">Transmembrane</keyword>
<feature type="domain" description="M23ase beta-sheet core" evidence="3">
    <location>
        <begin position="193"/>
        <end position="284"/>
    </location>
</feature>
<name>A0ABR4YJY6_9BACT</name>
<evidence type="ECO:0000313" key="4">
    <source>
        <dbReference type="EMBL" id="KHE42565.1"/>
    </source>
</evidence>
<dbReference type="CDD" id="cd12797">
    <property type="entry name" value="M23_peptidase"/>
    <property type="match status" value="1"/>
</dbReference>
<proteinExistence type="predicted"/>